<feature type="transmembrane region" description="Helical" evidence="6">
    <location>
        <begin position="330"/>
        <end position="352"/>
    </location>
</feature>
<gene>
    <name evidence="9" type="ORF">ACFFF6_16730</name>
</gene>
<sequence length="372" mass="37128">MMLLPLVCASLIALLVWVSAAAPPAAPAAAPGHGPARDRRNAPERPQALEVAHMIERLASVLGSGVTLRSAWSSVAMSLPAGELADFCSRLAAGASPAAAAGPALRRTGELASLQAALAVCARTGAPAAPVLLSLAQALRDLHDAQLARGSAFAGPRSTARILLALPAAGIGLGILIGVDPLGVLLGTGSGRVLLLLGVSLTLAGWWWMRRLLRLATGPRRPGVDSSVVLELIAGPLVAGIPLAGAADAVGEAISPSEAGERLQAFASALGAGVRAEAASRDLGPELAPLREAAMLAQGSGADLASILRSSAADARRMLARGAEAAAARLAVRLVLPTGLTLLPAFVVLGIIPTLSSLLGGAFEGGTLLAAP</sequence>
<evidence type="ECO:0000313" key="9">
    <source>
        <dbReference type="EMBL" id="MFC0675598.1"/>
    </source>
</evidence>
<keyword evidence="5 6" id="KW-0472">Membrane</keyword>
<feature type="signal peptide" evidence="7">
    <location>
        <begin position="1"/>
        <end position="21"/>
    </location>
</feature>
<keyword evidence="2" id="KW-1003">Cell membrane</keyword>
<feature type="domain" description="Type II secretion system protein GspF" evidence="8">
    <location>
        <begin position="232"/>
        <end position="350"/>
    </location>
</feature>
<evidence type="ECO:0000256" key="5">
    <source>
        <dbReference type="ARBA" id="ARBA00023136"/>
    </source>
</evidence>
<dbReference type="Proteomes" id="UP001589793">
    <property type="component" value="Unassembled WGS sequence"/>
</dbReference>
<dbReference type="RefSeq" id="WP_376982629.1">
    <property type="nucleotide sequence ID" value="NZ_JBHLSV010000027.1"/>
</dbReference>
<evidence type="ECO:0000256" key="3">
    <source>
        <dbReference type="ARBA" id="ARBA00022692"/>
    </source>
</evidence>
<evidence type="ECO:0000256" key="2">
    <source>
        <dbReference type="ARBA" id="ARBA00022475"/>
    </source>
</evidence>
<dbReference type="Pfam" id="PF00482">
    <property type="entry name" value="T2SSF"/>
    <property type="match status" value="2"/>
</dbReference>
<accession>A0ABV6RI63</accession>
<feature type="transmembrane region" description="Helical" evidence="6">
    <location>
        <begin position="160"/>
        <end position="179"/>
    </location>
</feature>
<dbReference type="PANTHER" id="PTHR35007:SF4">
    <property type="entry name" value="CONSERVED TRANSMEMBRANE PROTEIN-RELATED"/>
    <property type="match status" value="1"/>
</dbReference>
<evidence type="ECO:0000256" key="6">
    <source>
        <dbReference type="SAM" id="Phobius"/>
    </source>
</evidence>
<dbReference type="InterPro" id="IPR018076">
    <property type="entry name" value="T2SS_GspF_dom"/>
</dbReference>
<evidence type="ECO:0000259" key="8">
    <source>
        <dbReference type="Pfam" id="PF00482"/>
    </source>
</evidence>
<protein>
    <submittedName>
        <fullName evidence="9">Type II secretion system F family protein</fullName>
    </submittedName>
</protein>
<dbReference type="PANTHER" id="PTHR35007">
    <property type="entry name" value="INTEGRAL MEMBRANE PROTEIN-RELATED"/>
    <property type="match status" value="1"/>
</dbReference>
<comment type="subcellular location">
    <subcellularLocation>
        <location evidence="1">Cell membrane</location>
        <topology evidence="1">Multi-pass membrane protein</topology>
    </subcellularLocation>
</comment>
<evidence type="ECO:0000256" key="7">
    <source>
        <dbReference type="SAM" id="SignalP"/>
    </source>
</evidence>
<name>A0ABV6RI63_9MICO</name>
<feature type="domain" description="Type II secretion system protein GspF" evidence="8">
    <location>
        <begin position="55"/>
        <end position="172"/>
    </location>
</feature>
<evidence type="ECO:0000256" key="4">
    <source>
        <dbReference type="ARBA" id="ARBA00022989"/>
    </source>
</evidence>
<organism evidence="9 10">
    <name type="scientific">Brachybacterium hainanense</name>
    <dbReference type="NCBI Taxonomy" id="1541174"/>
    <lineage>
        <taxon>Bacteria</taxon>
        <taxon>Bacillati</taxon>
        <taxon>Actinomycetota</taxon>
        <taxon>Actinomycetes</taxon>
        <taxon>Micrococcales</taxon>
        <taxon>Dermabacteraceae</taxon>
        <taxon>Brachybacterium</taxon>
    </lineage>
</organism>
<proteinExistence type="predicted"/>
<keyword evidence="3 6" id="KW-0812">Transmembrane</keyword>
<dbReference type="EMBL" id="JBHLSV010000027">
    <property type="protein sequence ID" value="MFC0675598.1"/>
    <property type="molecule type" value="Genomic_DNA"/>
</dbReference>
<keyword evidence="4 6" id="KW-1133">Transmembrane helix</keyword>
<comment type="caution">
    <text evidence="9">The sequence shown here is derived from an EMBL/GenBank/DDBJ whole genome shotgun (WGS) entry which is preliminary data.</text>
</comment>
<feature type="transmembrane region" description="Helical" evidence="6">
    <location>
        <begin position="191"/>
        <end position="209"/>
    </location>
</feature>
<feature type="chain" id="PRO_5045533814" evidence="7">
    <location>
        <begin position="22"/>
        <end position="372"/>
    </location>
</feature>
<keyword evidence="10" id="KW-1185">Reference proteome</keyword>
<keyword evidence="7" id="KW-0732">Signal</keyword>
<evidence type="ECO:0000313" key="10">
    <source>
        <dbReference type="Proteomes" id="UP001589793"/>
    </source>
</evidence>
<evidence type="ECO:0000256" key="1">
    <source>
        <dbReference type="ARBA" id="ARBA00004651"/>
    </source>
</evidence>
<reference evidence="9 10" key="1">
    <citation type="submission" date="2024-09" db="EMBL/GenBank/DDBJ databases">
        <authorList>
            <person name="Sun Q."/>
            <person name="Mori K."/>
        </authorList>
    </citation>
    <scope>NUCLEOTIDE SEQUENCE [LARGE SCALE GENOMIC DNA]</scope>
    <source>
        <strain evidence="9 10">CICC 10874</strain>
    </source>
</reference>